<dbReference type="SMART" id="SM00217">
    <property type="entry name" value="WAP"/>
    <property type="match status" value="1"/>
</dbReference>
<evidence type="ECO:0000313" key="4">
    <source>
        <dbReference type="Proteomes" id="UP000005408"/>
    </source>
</evidence>
<proteinExistence type="predicted"/>
<feature type="domain" description="WAP" evidence="2">
    <location>
        <begin position="101"/>
        <end position="149"/>
    </location>
</feature>
<dbReference type="GO" id="GO:0030414">
    <property type="term" value="F:peptidase inhibitor activity"/>
    <property type="evidence" value="ECO:0007669"/>
    <property type="project" value="InterPro"/>
</dbReference>
<organism evidence="3 4">
    <name type="scientific">Magallana gigas</name>
    <name type="common">Pacific oyster</name>
    <name type="synonym">Crassostrea gigas</name>
    <dbReference type="NCBI Taxonomy" id="29159"/>
    <lineage>
        <taxon>Eukaryota</taxon>
        <taxon>Metazoa</taxon>
        <taxon>Spiralia</taxon>
        <taxon>Lophotrochozoa</taxon>
        <taxon>Mollusca</taxon>
        <taxon>Bivalvia</taxon>
        <taxon>Autobranchia</taxon>
        <taxon>Pteriomorphia</taxon>
        <taxon>Ostreida</taxon>
        <taxon>Ostreoidea</taxon>
        <taxon>Ostreidae</taxon>
        <taxon>Magallana</taxon>
    </lineage>
</organism>
<dbReference type="GO" id="GO:0005576">
    <property type="term" value="C:extracellular region"/>
    <property type="evidence" value="ECO:0007669"/>
    <property type="project" value="InterPro"/>
</dbReference>
<dbReference type="Gene3D" id="4.10.75.10">
    <property type="entry name" value="Elafin-like"/>
    <property type="match status" value="1"/>
</dbReference>
<keyword evidence="4" id="KW-1185">Reference proteome</keyword>
<dbReference type="AlphaFoldDB" id="A0A8W8LUE0"/>
<dbReference type="InterPro" id="IPR008197">
    <property type="entry name" value="WAP_dom"/>
</dbReference>
<dbReference type="SUPFAM" id="SSF57256">
    <property type="entry name" value="Elafin-like"/>
    <property type="match status" value="1"/>
</dbReference>
<dbReference type="EnsemblMetazoa" id="G29779.2">
    <property type="protein sequence ID" value="G29779.2:cds"/>
    <property type="gene ID" value="G29779"/>
</dbReference>
<accession>A0A8W8LUE0</accession>
<dbReference type="PROSITE" id="PS51390">
    <property type="entry name" value="WAP"/>
    <property type="match status" value="1"/>
</dbReference>
<evidence type="ECO:0000256" key="1">
    <source>
        <dbReference type="SAM" id="SignalP"/>
    </source>
</evidence>
<evidence type="ECO:0000259" key="2">
    <source>
        <dbReference type="PROSITE" id="PS51390"/>
    </source>
</evidence>
<sequence length="251" mass="25146">MNTLLILGFVVASCLADDYSTYKNDYSDGGLGRGIGRSFGGGGVGGGQGIGVGGLGGGIGGGLGGGLVGGLGGGGLVGGFGGGLGGGLGGGQGGGRGDGFGLPKAGTCPSSNIYQELELGPYCSNDEQCHGVQKCCYVGGNGQRCQIPAEFERRGSCNHNYVIIGGRRVACNHDTTCPYGGKCCKRYSSGQVDTCTYPSNIGPYHGTPGGHGIPGGPGIRGGRRYVYPIPHLPVHGSHGYEPTYSKQSKVY</sequence>
<feature type="signal peptide" evidence="1">
    <location>
        <begin position="1"/>
        <end position="16"/>
    </location>
</feature>
<dbReference type="Pfam" id="PF00095">
    <property type="entry name" value="WAP"/>
    <property type="match status" value="1"/>
</dbReference>
<evidence type="ECO:0000313" key="3">
    <source>
        <dbReference type="EnsemblMetazoa" id="G29779.2:cds"/>
    </source>
</evidence>
<name>A0A8W8LUE0_MAGGI</name>
<reference evidence="3" key="1">
    <citation type="submission" date="2022-08" db="UniProtKB">
        <authorList>
            <consortium name="EnsemblMetazoa"/>
        </authorList>
    </citation>
    <scope>IDENTIFICATION</scope>
    <source>
        <strain evidence="3">05x7-T-G4-1.051#20</strain>
    </source>
</reference>
<keyword evidence="1" id="KW-0732">Signal</keyword>
<feature type="chain" id="PRO_5036482371" description="WAP domain-containing protein" evidence="1">
    <location>
        <begin position="17"/>
        <end position="251"/>
    </location>
</feature>
<dbReference type="InterPro" id="IPR036645">
    <property type="entry name" value="Elafin-like_sf"/>
</dbReference>
<protein>
    <recommendedName>
        <fullName evidence="2">WAP domain-containing protein</fullName>
    </recommendedName>
</protein>
<dbReference type="Proteomes" id="UP000005408">
    <property type="component" value="Unassembled WGS sequence"/>
</dbReference>